<name>A0ABP0KZK7_9DINO</name>
<dbReference type="Pfam" id="PF10294">
    <property type="entry name" value="Methyltransf_16"/>
    <property type="match status" value="1"/>
</dbReference>
<sequence>MASPGARSGARGARLWTKTMEVDPVRHLKLSLIEDPTEDVDGDAWCAWCLWPAAKVLMAYLATLEDQELKEKSVLELGAGCGAVGMYAALRGAMPVVLTDVESALPLLRPGIDEEIFAFGPTTKRVDLPHVLCGIGDAPNQTGGPSFDVPGKLRGSA</sequence>
<accession>A0ABP0KZK7</accession>
<protein>
    <recommendedName>
        <fullName evidence="3">Calmodulin-lysine N-methyltransferase</fullName>
    </recommendedName>
</protein>
<reference evidence="1 2" key="1">
    <citation type="submission" date="2024-02" db="EMBL/GenBank/DDBJ databases">
        <authorList>
            <person name="Chen Y."/>
            <person name="Shah S."/>
            <person name="Dougan E. K."/>
            <person name="Thang M."/>
            <person name="Chan C."/>
        </authorList>
    </citation>
    <scope>NUCLEOTIDE SEQUENCE [LARGE SCALE GENOMIC DNA]</scope>
</reference>
<keyword evidence="2" id="KW-1185">Reference proteome</keyword>
<comment type="caution">
    <text evidence="1">The sequence shown here is derived from an EMBL/GenBank/DDBJ whole genome shotgun (WGS) entry which is preliminary data.</text>
</comment>
<dbReference type="SUPFAM" id="SSF53335">
    <property type="entry name" value="S-adenosyl-L-methionine-dependent methyltransferases"/>
    <property type="match status" value="1"/>
</dbReference>
<dbReference type="InterPro" id="IPR029063">
    <property type="entry name" value="SAM-dependent_MTases_sf"/>
</dbReference>
<dbReference type="PANTHER" id="PTHR14614">
    <property type="entry name" value="HEPATOCELLULAR CARCINOMA-ASSOCIATED ANTIGEN"/>
    <property type="match status" value="1"/>
</dbReference>
<evidence type="ECO:0000313" key="1">
    <source>
        <dbReference type="EMBL" id="CAK9032336.1"/>
    </source>
</evidence>
<dbReference type="EMBL" id="CAXAMN010010668">
    <property type="protein sequence ID" value="CAK9032336.1"/>
    <property type="molecule type" value="Genomic_DNA"/>
</dbReference>
<organism evidence="1 2">
    <name type="scientific">Durusdinium trenchii</name>
    <dbReference type="NCBI Taxonomy" id="1381693"/>
    <lineage>
        <taxon>Eukaryota</taxon>
        <taxon>Sar</taxon>
        <taxon>Alveolata</taxon>
        <taxon>Dinophyceae</taxon>
        <taxon>Suessiales</taxon>
        <taxon>Symbiodiniaceae</taxon>
        <taxon>Durusdinium</taxon>
    </lineage>
</organism>
<proteinExistence type="predicted"/>
<dbReference type="InterPro" id="IPR019410">
    <property type="entry name" value="Methyltransf_16"/>
</dbReference>
<evidence type="ECO:0000313" key="2">
    <source>
        <dbReference type="Proteomes" id="UP001642484"/>
    </source>
</evidence>
<dbReference type="Proteomes" id="UP001642484">
    <property type="component" value="Unassembled WGS sequence"/>
</dbReference>
<dbReference type="Gene3D" id="3.40.50.150">
    <property type="entry name" value="Vaccinia Virus protein VP39"/>
    <property type="match status" value="1"/>
</dbReference>
<evidence type="ECO:0008006" key="3">
    <source>
        <dbReference type="Google" id="ProtNLM"/>
    </source>
</evidence>
<gene>
    <name evidence="1" type="ORF">CCMP2556_LOCUS18645</name>
</gene>